<dbReference type="InterPro" id="IPR057501">
    <property type="entry name" value="DeUb_enz_PH"/>
</dbReference>
<feature type="compositionally biased region" description="Pro residues" evidence="6">
    <location>
        <begin position="941"/>
        <end position="954"/>
    </location>
</feature>
<dbReference type="PANTHER" id="PTHR46896:SF3">
    <property type="entry name" value="FI06413P-RELATED"/>
    <property type="match status" value="1"/>
</dbReference>
<name>A0AA40BSE7_9PEZI</name>
<feature type="domain" description="Ubiquitin-like protease family profile" evidence="7">
    <location>
        <begin position="559"/>
        <end position="794"/>
    </location>
</feature>
<dbReference type="InterPro" id="IPR051947">
    <property type="entry name" value="Sentrin-specific_protease"/>
</dbReference>
<dbReference type="Pfam" id="PF02902">
    <property type="entry name" value="Peptidase_C48"/>
    <property type="match status" value="1"/>
</dbReference>
<feature type="compositionally biased region" description="Basic and acidic residues" evidence="6">
    <location>
        <begin position="173"/>
        <end position="187"/>
    </location>
</feature>
<feature type="region of interest" description="Disordered" evidence="6">
    <location>
        <begin position="239"/>
        <end position="287"/>
    </location>
</feature>
<dbReference type="GO" id="GO:0005737">
    <property type="term" value="C:cytoplasm"/>
    <property type="evidence" value="ECO:0007669"/>
    <property type="project" value="TreeGrafter"/>
</dbReference>
<dbReference type="EMBL" id="JAUKTV010000004">
    <property type="protein sequence ID" value="KAK0739554.1"/>
    <property type="molecule type" value="Genomic_DNA"/>
</dbReference>
<dbReference type="AlphaFoldDB" id="A0AA40BSE7"/>
<organism evidence="8 9">
    <name type="scientific">Apiosordaria backusii</name>
    <dbReference type="NCBI Taxonomy" id="314023"/>
    <lineage>
        <taxon>Eukaryota</taxon>
        <taxon>Fungi</taxon>
        <taxon>Dikarya</taxon>
        <taxon>Ascomycota</taxon>
        <taxon>Pezizomycotina</taxon>
        <taxon>Sordariomycetes</taxon>
        <taxon>Sordariomycetidae</taxon>
        <taxon>Sordariales</taxon>
        <taxon>Lasiosphaeriaceae</taxon>
        <taxon>Apiosordaria</taxon>
    </lineage>
</organism>
<feature type="compositionally biased region" description="Polar residues" evidence="6">
    <location>
        <begin position="836"/>
        <end position="849"/>
    </location>
</feature>
<dbReference type="Pfam" id="PF25424">
    <property type="entry name" value="PH_35"/>
    <property type="match status" value="1"/>
</dbReference>
<dbReference type="InterPro" id="IPR003653">
    <property type="entry name" value="Peptidase_C48_C"/>
</dbReference>
<dbReference type="PANTHER" id="PTHR46896">
    <property type="entry name" value="SENTRIN-SPECIFIC PROTEASE"/>
    <property type="match status" value="1"/>
</dbReference>
<evidence type="ECO:0000256" key="5">
    <source>
        <dbReference type="ARBA" id="ARBA00022801"/>
    </source>
</evidence>
<feature type="region of interest" description="Disordered" evidence="6">
    <location>
        <begin position="1"/>
        <end position="50"/>
    </location>
</feature>
<keyword evidence="3" id="KW-0645">Protease</keyword>
<feature type="compositionally biased region" description="Polar residues" evidence="6">
    <location>
        <begin position="978"/>
        <end position="988"/>
    </location>
</feature>
<feature type="compositionally biased region" description="Low complexity" evidence="6">
    <location>
        <begin position="1123"/>
        <end position="1133"/>
    </location>
</feature>
<dbReference type="InterPro" id="IPR038765">
    <property type="entry name" value="Papain-like_cys_pep_sf"/>
</dbReference>
<feature type="region of interest" description="Disordered" evidence="6">
    <location>
        <begin position="831"/>
        <end position="889"/>
    </location>
</feature>
<keyword evidence="4" id="KW-0833">Ubl conjugation pathway</keyword>
<feature type="compositionally biased region" description="Low complexity" evidence="6">
    <location>
        <begin position="26"/>
        <end position="39"/>
    </location>
</feature>
<reference evidence="8" key="1">
    <citation type="submission" date="2023-06" db="EMBL/GenBank/DDBJ databases">
        <title>Genome-scale phylogeny and comparative genomics of the fungal order Sordariales.</title>
        <authorList>
            <consortium name="Lawrence Berkeley National Laboratory"/>
            <person name="Hensen N."/>
            <person name="Bonometti L."/>
            <person name="Westerberg I."/>
            <person name="Brannstrom I.O."/>
            <person name="Guillou S."/>
            <person name="Cros-Aarteil S."/>
            <person name="Calhoun S."/>
            <person name="Haridas S."/>
            <person name="Kuo A."/>
            <person name="Mondo S."/>
            <person name="Pangilinan J."/>
            <person name="Riley R."/>
            <person name="Labutti K."/>
            <person name="Andreopoulos B."/>
            <person name="Lipzen A."/>
            <person name="Chen C."/>
            <person name="Yanf M."/>
            <person name="Daum C."/>
            <person name="Ng V."/>
            <person name="Clum A."/>
            <person name="Steindorff A."/>
            <person name="Ohm R."/>
            <person name="Martin F."/>
            <person name="Silar P."/>
            <person name="Natvig D."/>
            <person name="Lalanne C."/>
            <person name="Gautier V."/>
            <person name="Ament-Velasquez S.L."/>
            <person name="Kruys A."/>
            <person name="Hutchinson M.I."/>
            <person name="Powell A.J."/>
            <person name="Barry K."/>
            <person name="Miller A.N."/>
            <person name="Grigoriev I.V."/>
            <person name="Debuchy R."/>
            <person name="Gladieux P."/>
            <person name="Thoren M.H."/>
            <person name="Johannesson H."/>
        </authorList>
    </citation>
    <scope>NUCLEOTIDE SEQUENCE</scope>
    <source>
        <strain evidence="8">CBS 540.89</strain>
    </source>
</reference>
<feature type="region of interest" description="Disordered" evidence="6">
    <location>
        <begin position="170"/>
        <end position="204"/>
    </location>
</feature>
<dbReference type="GO" id="GO:0016926">
    <property type="term" value="P:protein desumoylation"/>
    <property type="evidence" value="ECO:0007669"/>
    <property type="project" value="TreeGrafter"/>
</dbReference>
<keyword evidence="5" id="KW-0378">Hydrolase</keyword>
<evidence type="ECO:0000313" key="9">
    <source>
        <dbReference type="Proteomes" id="UP001172159"/>
    </source>
</evidence>
<feature type="compositionally biased region" description="Polar residues" evidence="6">
    <location>
        <begin position="858"/>
        <end position="869"/>
    </location>
</feature>
<feature type="compositionally biased region" description="Polar residues" evidence="6">
    <location>
        <begin position="454"/>
        <end position="473"/>
    </location>
</feature>
<dbReference type="SUPFAM" id="SSF54001">
    <property type="entry name" value="Cysteine proteinases"/>
    <property type="match status" value="1"/>
</dbReference>
<keyword evidence="2" id="KW-0597">Phosphoprotein</keyword>
<proteinExistence type="inferred from homology"/>
<dbReference type="GO" id="GO:0006508">
    <property type="term" value="P:proteolysis"/>
    <property type="evidence" value="ECO:0007669"/>
    <property type="project" value="UniProtKB-KW"/>
</dbReference>
<dbReference type="GO" id="GO:0005634">
    <property type="term" value="C:nucleus"/>
    <property type="evidence" value="ECO:0007669"/>
    <property type="project" value="TreeGrafter"/>
</dbReference>
<accession>A0AA40BSE7</accession>
<dbReference type="Gene3D" id="3.40.395.10">
    <property type="entry name" value="Adenoviral Proteinase, Chain A"/>
    <property type="match status" value="1"/>
</dbReference>
<evidence type="ECO:0000256" key="1">
    <source>
        <dbReference type="ARBA" id="ARBA00005234"/>
    </source>
</evidence>
<protein>
    <recommendedName>
        <fullName evidence="7">Ubiquitin-like protease family profile domain-containing protein</fullName>
    </recommendedName>
</protein>
<comment type="similarity">
    <text evidence="1">Belongs to the peptidase C48 family.</text>
</comment>
<dbReference type="Proteomes" id="UP001172159">
    <property type="component" value="Unassembled WGS sequence"/>
</dbReference>
<gene>
    <name evidence="8" type="ORF">B0T21DRAFT_409899</name>
</gene>
<evidence type="ECO:0000313" key="8">
    <source>
        <dbReference type="EMBL" id="KAK0739554.1"/>
    </source>
</evidence>
<sequence length="1178" mass="129373">MCNAEGPPKHSLPALRKSQDSEAETGTKPATLTTPTVCTEAHDAKSAKERQLNYHRTAHTFPDYGSVKGAVNMSLRSVLNHLNSFAAKAVNTLNSTSSPAESPPLSRSDASRETPPAKRQKTTQYTQAVLRGPNEEIEDFPPHSPIRTQGRADSLSISASPVISVFQLADSFQMHEPRNRGDRPDRRRRERSLGSIRSQSSAEDNLNVLNQSYIDPGSQRMARLGSVKGDAADSEILKGMRDHKANKGKKRSSHDAHETDELAFGHTPNKGKTRQGSSSVSHRGDITPTLFSTKPVSGFVKGHRRAEPRPVRVIAAACFDKYLYVATDGNSCYLYPMNPNKGTAELCAITQDGEPHPEKDWLKIASKAHTLFHNPKSPYIKIHQSKDASRNIGHLLIIKLETPADASSVVEWTRDNLRTTLIQDEEHQKLHSTWDTVSAAVNRQRSSPKKPIGTGSTSKPPANGSAHSLSTGISPSKVSPSPKPRTTLRDAMQVSATTTPKPTVTYGRRSLRSTRGAPTADPIELDMSLSPEVPPAPRWSEKNKNWLGDWKTPLQYGRIQLTKDDIPRLDEGQYLNDSIIEFGLKYLFGEYLRKHPDLNKRVYMHNSFFYTSLTGDGSGFKYDSVKRWTAKVDLLSYDYVVVPINQNFHWWVAIICNPGKLDPDARQKPKDLAASADVEMTDAPPLGKSDIVDLATDDKNLGFGTPLQTQSKQRKATYNLDDPRIILLDSLGSPHGLTVKHLRDYLVAEFQDKRGRILNPPDLPPRLGMKAVNLPQQPNFTDCGVYLLGYMQEFVKNPDMFVKALLSKERQEWTLSAPELRKAWRVTILAKKKRPQSGQQENAGKNNCGHSDREISLPTKSAKPSISPSPGSPQAMEEAKKPAGEATRFVPEATKSVEIATEPMQEAAGHVVEPTEPEEGAATNDKDNYMDIVDSIEDSPTPDPPQLTELPPPFGSGMSLVLHSNGAPKPRDHFIRKPTTSPARQSSQVEDEVMLIPSPGITDAEPQLARSLKKTQLDDPNMFTAKLSSSPAAVKAGGDTPIQEVDAASFYKKSTTPPQPAIKTKLHQPKRQVATSTSLSSPARAPHSRRPDASSPPAWASHSERPTAISPPFRASSSRRSRVTSSPTSRQRPAATLTATRQPAAYTTSSFLPTRAATVAENLEAVKHIEPISIDDSD</sequence>
<evidence type="ECO:0000256" key="6">
    <source>
        <dbReference type="SAM" id="MobiDB-lite"/>
    </source>
</evidence>
<feature type="compositionally biased region" description="Basic and acidic residues" evidence="6">
    <location>
        <begin position="40"/>
        <end position="50"/>
    </location>
</feature>
<feature type="compositionally biased region" description="Polar residues" evidence="6">
    <location>
        <begin position="1137"/>
        <end position="1147"/>
    </location>
</feature>
<evidence type="ECO:0000256" key="3">
    <source>
        <dbReference type="ARBA" id="ARBA00022670"/>
    </source>
</evidence>
<feature type="region of interest" description="Disordered" evidence="6">
    <location>
        <begin position="437"/>
        <end position="537"/>
    </location>
</feature>
<evidence type="ECO:0000256" key="4">
    <source>
        <dbReference type="ARBA" id="ARBA00022786"/>
    </source>
</evidence>
<dbReference type="GO" id="GO:0070139">
    <property type="term" value="F:SUMO-specific endopeptidase activity"/>
    <property type="evidence" value="ECO:0007669"/>
    <property type="project" value="TreeGrafter"/>
</dbReference>
<evidence type="ECO:0000256" key="2">
    <source>
        <dbReference type="ARBA" id="ARBA00022553"/>
    </source>
</evidence>
<keyword evidence="9" id="KW-1185">Reference proteome</keyword>
<dbReference type="PROSITE" id="PS50600">
    <property type="entry name" value="ULP_PROTEASE"/>
    <property type="match status" value="1"/>
</dbReference>
<comment type="caution">
    <text evidence="8">The sequence shown here is derived from an EMBL/GenBank/DDBJ whole genome shotgun (WGS) entry which is preliminary data.</text>
</comment>
<evidence type="ECO:0000259" key="7">
    <source>
        <dbReference type="PROSITE" id="PS50600"/>
    </source>
</evidence>
<feature type="region of interest" description="Disordered" evidence="6">
    <location>
        <begin position="94"/>
        <end position="154"/>
    </location>
</feature>
<feature type="region of interest" description="Disordered" evidence="6">
    <location>
        <begin position="933"/>
        <end position="1147"/>
    </location>
</feature>